<dbReference type="RefSeq" id="WP_023398950.1">
    <property type="nucleotide sequence ID" value="NZ_AUSV01000035.1"/>
</dbReference>
<evidence type="ECO:0000313" key="3">
    <source>
        <dbReference type="Proteomes" id="UP000017820"/>
    </source>
</evidence>
<evidence type="ECO:0000256" key="1">
    <source>
        <dbReference type="SAM" id="SignalP"/>
    </source>
</evidence>
<feature type="signal peptide" evidence="1">
    <location>
        <begin position="1"/>
        <end position="21"/>
    </location>
</feature>
<keyword evidence="1" id="KW-0732">Signal</keyword>
<protein>
    <recommendedName>
        <fullName evidence="4">Secreted protein</fullName>
    </recommendedName>
</protein>
<sequence>MMKTLRWLLCLACIYNPSVWAGELASELKVFKPYLGTWQASFSMSADAPAVEDISRWERALNGTAIRTLHSINSGDYGGESLIFWDKQKQSLVFYYFTTAGFYTSGRIEVINKYEFAAYEQVVGNQNGITEVKSTSRYKDGKFTVATQYFKQGKWTQPETRTYQPSDKSVVFK</sequence>
<dbReference type="PATRIC" id="fig|1353533.3.peg.2022"/>
<gene>
    <name evidence="2" type="ORF">PL2TA16_03070</name>
</gene>
<comment type="caution">
    <text evidence="2">The sequence shown here is derived from an EMBL/GenBank/DDBJ whole genome shotgun (WGS) entry which is preliminary data.</text>
</comment>
<evidence type="ECO:0000313" key="2">
    <source>
        <dbReference type="EMBL" id="ESP93491.1"/>
    </source>
</evidence>
<dbReference type="AlphaFoldDB" id="V4H7P7"/>
<dbReference type="EMBL" id="AUSV01000035">
    <property type="protein sequence ID" value="ESP93491.1"/>
    <property type="molecule type" value="Genomic_DNA"/>
</dbReference>
<feature type="chain" id="PRO_5004717691" description="Secreted protein" evidence="1">
    <location>
        <begin position="22"/>
        <end position="173"/>
    </location>
</feature>
<evidence type="ECO:0008006" key="4">
    <source>
        <dbReference type="Google" id="ProtNLM"/>
    </source>
</evidence>
<accession>V4H7P7</accession>
<proteinExistence type="predicted"/>
<reference evidence="2 3" key="1">
    <citation type="submission" date="2013-07" db="EMBL/GenBank/DDBJ databases">
        <title>Draft genome sequence of Pseudoalteromonas luteoviolacea 2ta16.</title>
        <authorList>
            <person name="Allen E.E."/>
            <person name="Azam F."/>
            <person name="Podell S."/>
        </authorList>
    </citation>
    <scope>NUCLEOTIDE SEQUENCE [LARGE SCALE GENOMIC DNA]</scope>
    <source>
        <strain evidence="2 3">2ta16</strain>
    </source>
</reference>
<dbReference type="Proteomes" id="UP000017820">
    <property type="component" value="Unassembled WGS sequence"/>
</dbReference>
<name>V4H7P7_PSEL2</name>
<organism evidence="2 3">
    <name type="scientific">Pseudoalteromonas luteoviolacea (strain 2ta16)</name>
    <dbReference type="NCBI Taxonomy" id="1353533"/>
    <lineage>
        <taxon>Bacteria</taxon>
        <taxon>Pseudomonadati</taxon>
        <taxon>Pseudomonadota</taxon>
        <taxon>Gammaproteobacteria</taxon>
        <taxon>Alteromonadales</taxon>
        <taxon>Pseudoalteromonadaceae</taxon>
        <taxon>Pseudoalteromonas</taxon>
    </lineage>
</organism>
<dbReference type="GeneID" id="29921459"/>